<dbReference type="Pfam" id="PF12010">
    <property type="entry name" value="DUF3502"/>
    <property type="match status" value="1"/>
</dbReference>
<dbReference type="PROSITE" id="PS51257">
    <property type="entry name" value="PROKAR_LIPOPROTEIN"/>
    <property type="match status" value="1"/>
</dbReference>
<dbReference type="SUPFAM" id="SSF53850">
    <property type="entry name" value="Periplasmic binding protein-like II"/>
    <property type="match status" value="1"/>
</dbReference>
<keyword evidence="4" id="KW-1185">Reference proteome</keyword>
<feature type="domain" description="DUF3502" evidence="2">
    <location>
        <begin position="419"/>
        <end position="487"/>
    </location>
</feature>
<evidence type="ECO:0000313" key="3">
    <source>
        <dbReference type="EMBL" id="RSU16168.1"/>
    </source>
</evidence>
<name>A0A430B7D7_9ENTE</name>
<reference evidence="3 4" key="1">
    <citation type="submission" date="2017-05" db="EMBL/GenBank/DDBJ databases">
        <title>Vagococcus spp. assemblies.</title>
        <authorList>
            <person name="Gulvik C.A."/>
        </authorList>
    </citation>
    <scope>NUCLEOTIDE SEQUENCE [LARGE SCALE GENOMIC DNA]</scope>
    <source>
        <strain evidence="3 4">SS1714</strain>
    </source>
</reference>
<organism evidence="3 4">
    <name type="scientific">Vagococcus carniphilus</name>
    <dbReference type="NCBI Taxonomy" id="218144"/>
    <lineage>
        <taxon>Bacteria</taxon>
        <taxon>Bacillati</taxon>
        <taxon>Bacillota</taxon>
        <taxon>Bacilli</taxon>
        <taxon>Lactobacillales</taxon>
        <taxon>Enterococcaceae</taxon>
        <taxon>Vagococcus</taxon>
    </lineage>
</organism>
<dbReference type="PANTHER" id="PTHR43649:SF17">
    <property type="entry name" value="ABC TRANSPORTER SOLUTE BINDING PROTEIN-SUGAR TRANSPORT"/>
    <property type="match status" value="1"/>
</dbReference>
<evidence type="ECO:0000259" key="2">
    <source>
        <dbReference type="Pfam" id="PF12010"/>
    </source>
</evidence>
<accession>A0A430B7D7</accession>
<protein>
    <submittedName>
        <fullName evidence="3">Sugar ABC transporter substrate-binding protein</fullName>
    </submittedName>
</protein>
<evidence type="ECO:0000313" key="4">
    <source>
        <dbReference type="Proteomes" id="UP000288028"/>
    </source>
</evidence>
<comment type="caution">
    <text evidence="3">The sequence shown here is derived from an EMBL/GenBank/DDBJ whole genome shotgun (WGS) entry which is preliminary data.</text>
</comment>
<sequence>MKGFKKVATVAGAALLLVSLAACGGSNKDAKKDKSGGKDGTTTLLMYQVGDKPDNYDELMTIANKQIKEKINAELDLQYIGWGDWNQKMSTIIASGENYDISFASNYVANAQKGAYADLTDLAPKYAKEAYDQLDETYIKGNLVDDKLYGFPVNGNVYSQQMLTFNKQYIDKYNLNIDDIESYADAEKVLTEFHEKEPKIAAFAIGQNFNISGDYDYPLGKDLPFAIKLDDNKNPKIINQYDDKAMMDNLKLYRKWHEAGIIPVDAATNTTGFPLEGNTWFMREETQGPMDYGDTVLTNAAGQEIVSKAITKPYRTTAQAQMANFVVANVSKNKEKSVELLGLLNSDPELLNGLVWGVEGKAWEKAGEDKIKLLDGYKPNTHMAAWNTGNNMILYTQDTLSDDLVKERDKKIEESITSPTLGFNFKTDKVKTEITNISNVMSRYKDSLNTGSVDPEKNVPKLINDLEKAGWDKVREEMQTQLDEFLK</sequence>
<dbReference type="PANTHER" id="PTHR43649">
    <property type="entry name" value="ARABINOSE-BINDING PROTEIN-RELATED"/>
    <property type="match status" value="1"/>
</dbReference>
<dbReference type="EMBL" id="NGKB01000003">
    <property type="protein sequence ID" value="RSU16168.1"/>
    <property type="molecule type" value="Genomic_DNA"/>
</dbReference>
<feature type="signal peptide" evidence="1">
    <location>
        <begin position="1"/>
        <end position="24"/>
    </location>
</feature>
<dbReference type="InterPro" id="IPR022627">
    <property type="entry name" value="DUF3502"/>
</dbReference>
<dbReference type="Gene3D" id="3.40.190.10">
    <property type="entry name" value="Periplasmic binding protein-like II"/>
    <property type="match status" value="1"/>
</dbReference>
<proteinExistence type="predicted"/>
<feature type="chain" id="PRO_5039102425" evidence="1">
    <location>
        <begin position="25"/>
        <end position="487"/>
    </location>
</feature>
<dbReference type="GeneID" id="95581331"/>
<evidence type="ECO:0000256" key="1">
    <source>
        <dbReference type="SAM" id="SignalP"/>
    </source>
</evidence>
<gene>
    <name evidence="3" type="ORF">CBF28_04325</name>
</gene>
<dbReference type="AlphaFoldDB" id="A0A430B7D7"/>
<dbReference type="Proteomes" id="UP000288028">
    <property type="component" value="Unassembled WGS sequence"/>
</dbReference>
<keyword evidence="1" id="KW-0732">Signal</keyword>
<dbReference type="InterPro" id="IPR050490">
    <property type="entry name" value="Bact_solute-bd_prot1"/>
</dbReference>
<dbReference type="RefSeq" id="WP_185847423.1">
    <property type="nucleotide sequence ID" value="NZ_CP060720.1"/>
</dbReference>